<keyword evidence="4 13" id="KW-0547">Nucleotide-binding</keyword>
<dbReference type="Proteomes" id="UP000245959">
    <property type="component" value="Unassembled WGS sequence"/>
</dbReference>
<keyword evidence="7 13" id="KW-0067">ATP-binding</keyword>
<keyword evidence="5 13" id="KW-0227">DNA damage</keyword>
<dbReference type="PROSITE" id="PS51194">
    <property type="entry name" value="HELICASE_CTER"/>
    <property type="match status" value="1"/>
</dbReference>
<dbReference type="Gene3D" id="4.10.860.10">
    <property type="entry name" value="UVR domain"/>
    <property type="match status" value="1"/>
</dbReference>
<dbReference type="InterPro" id="IPR014001">
    <property type="entry name" value="Helicase_ATP-bd"/>
</dbReference>
<dbReference type="EMBL" id="QEKH01000015">
    <property type="protein sequence ID" value="PVY40985.1"/>
    <property type="molecule type" value="Genomic_DNA"/>
</dbReference>
<accession>A0A2U1AX25</accession>
<dbReference type="HAMAP" id="MF_00204">
    <property type="entry name" value="UvrB"/>
    <property type="match status" value="1"/>
</dbReference>
<comment type="caution">
    <text evidence="18">The sequence shown here is derived from an EMBL/GenBank/DDBJ whole genome shotgun (WGS) entry which is preliminary data.</text>
</comment>
<dbReference type="CDD" id="cd18790">
    <property type="entry name" value="SF2_C_UvrB"/>
    <property type="match status" value="1"/>
</dbReference>
<evidence type="ECO:0000256" key="13">
    <source>
        <dbReference type="HAMAP-Rule" id="MF_00204"/>
    </source>
</evidence>
<feature type="domain" description="UVR" evidence="15">
    <location>
        <begin position="638"/>
        <end position="673"/>
    </location>
</feature>
<keyword evidence="9 13" id="KW-0234">DNA repair</keyword>
<dbReference type="InterPro" id="IPR001943">
    <property type="entry name" value="UVR_dom"/>
</dbReference>
<dbReference type="InterPro" id="IPR004807">
    <property type="entry name" value="UvrB"/>
</dbReference>
<dbReference type="SUPFAM" id="SSF52540">
    <property type="entry name" value="P-loop containing nucleoside triphosphate hydrolases"/>
    <property type="match status" value="2"/>
</dbReference>
<dbReference type="GO" id="GO:0006289">
    <property type="term" value="P:nucleotide-excision repair"/>
    <property type="evidence" value="ECO:0007669"/>
    <property type="project" value="UniProtKB-UniRule"/>
</dbReference>
<evidence type="ECO:0000256" key="11">
    <source>
        <dbReference type="ARBA" id="ARBA00026033"/>
    </source>
</evidence>
<dbReference type="SMART" id="SM00487">
    <property type="entry name" value="DEXDc"/>
    <property type="match status" value="1"/>
</dbReference>
<dbReference type="GO" id="GO:0009432">
    <property type="term" value="P:SOS response"/>
    <property type="evidence" value="ECO:0007669"/>
    <property type="project" value="UniProtKB-UniRule"/>
</dbReference>
<dbReference type="InterPro" id="IPR024759">
    <property type="entry name" value="UvrB_YAD/RRR_dom"/>
</dbReference>
<dbReference type="SUPFAM" id="SSF46600">
    <property type="entry name" value="C-terminal UvrC-binding domain of UvrB"/>
    <property type="match status" value="1"/>
</dbReference>
<dbReference type="SMART" id="SM00490">
    <property type="entry name" value="HELICc"/>
    <property type="match status" value="1"/>
</dbReference>
<evidence type="ECO:0000259" key="16">
    <source>
        <dbReference type="PROSITE" id="PS51192"/>
    </source>
</evidence>
<evidence type="ECO:0000256" key="5">
    <source>
        <dbReference type="ARBA" id="ARBA00022763"/>
    </source>
</evidence>
<dbReference type="PANTHER" id="PTHR24029:SF0">
    <property type="entry name" value="UVRABC SYSTEM PROTEIN B"/>
    <property type="match status" value="1"/>
</dbReference>
<dbReference type="Pfam" id="PF02151">
    <property type="entry name" value="UVR"/>
    <property type="match status" value="1"/>
</dbReference>
<keyword evidence="19" id="KW-1185">Reference proteome</keyword>
<sequence length="673" mass="76082">MCMGIFKLHAPYAPAGDQPQAIAQLLDNFKRQQRYQTLLGVTGSGKTFTLANAIEKLDRPVLVLSHNKTLAAQLYSEFKAFFPENAVEYFISYYDYYLPESYIPQTDTYIAKDASINENIEKLRLSATASLVERRDVIVVASVSCIYGLGSPDDYADLCVRVEVGDTLDRDEILRRLVDIQYGRNDMSPEKGEFRVRGDVVDVYEPQRDDFIRISFFGDEVESLERRDVVSGKVKTRPKFVTLFPCKHFVLPQERINGAADRILAEMAERVAWFEKNNLLVEAQRLYQRVTYDIEMMKEIGYCSGIENYSMYLSNRRPGSRPYCLFDFFPPDFLTVIDESHVTLPQLQAMYKADRNRKMVLIDHGFRLPTALENRPLQFEEFEQLTGDTVFVSATPGEYELKHSDKPVELIVRPTGLLDPVIEVRPLEGQVDDVIGEIRRATAAGERTLVTTLTKKSSERLADYLAELGVKASYLHSELDALERVRVLNKLRDGDFDCVIGINLLREGIDLPEVALVAILDADKEGFLRSERSLVQTAGRAARNKDGRVILYADNLTPSMKGLIDQTNARRKKQMEYNKLHNITPETIRKGRSLTIGEIVSTGSDKQKSKLRMPKLADTMFTDSTDLGSLGLSAADQEALIAELTGEMLAAAEALEFERAADLRDQIKALQKK</sequence>
<dbReference type="GO" id="GO:0016887">
    <property type="term" value="F:ATP hydrolysis activity"/>
    <property type="evidence" value="ECO:0007669"/>
    <property type="project" value="InterPro"/>
</dbReference>
<evidence type="ECO:0000256" key="10">
    <source>
        <dbReference type="ARBA" id="ARBA00023236"/>
    </source>
</evidence>
<dbReference type="Gene3D" id="3.40.50.300">
    <property type="entry name" value="P-loop containing nucleotide triphosphate hydrolases"/>
    <property type="match status" value="3"/>
</dbReference>
<evidence type="ECO:0000256" key="14">
    <source>
        <dbReference type="RuleBase" id="RU003587"/>
    </source>
</evidence>
<dbReference type="Pfam" id="PF12344">
    <property type="entry name" value="UvrB"/>
    <property type="match status" value="1"/>
</dbReference>
<evidence type="ECO:0000256" key="2">
    <source>
        <dbReference type="ARBA" id="ARBA00008533"/>
    </source>
</evidence>
<evidence type="ECO:0000256" key="4">
    <source>
        <dbReference type="ARBA" id="ARBA00022741"/>
    </source>
</evidence>
<comment type="domain">
    <text evidence="13">The beta-hairpin motif is involved in DNA binding.</text>
</comment>
<comment type="function">
    <text evidence="13">The UvrABC repair system catalyzes the recognition and processing of DNA lesions. A damage recognition complex composed of 2 UvrA and 2 UvrB subunits scans DNA for abnormalities. Upon binding of the UvrA(2)B(2) complex to a putative damaged site, the DNA wraps around one UvrB monomer. DNA wrap is dependent on ATP binding by UvrB and probably causes local melting of the DNA helix, facilitating insertion of UvrB beta-hairpin between the DNA strands. Then UvrB probes one DNA strand for the presence of a lesion. If a lesion is found the UvrA subunits dissociate and the UvrB-DNA preincision complex is formed. This complex is subsequently bound by UvrC and the second UvrB is released. If no lesion is found, the DNA wraps around the other UvrB subunit that will check the other stand for damage.</text>
</comment>
<evidence type="ECO:0000256" key="6">
    <source>
        <dbReference type="ARBA" id="ARBA00022769"/>
    </source>
</evidence>
<evidence type="ECO:0000259" key="15">
    <source>
        <dbReference type="PROSITE" id="PS50151"/>
    </source>
</evidence>
<dbReference type="NCBIfam" id="TIGR00631">
    <property type="entry name" value="uvrb"/>
    <property type="match status" value="1"/>
</dbReference>
<dbReference type="AlphaFoldDB" id="A0A2U1AX25"/>
<dbReference type="InterPro" id="IPR001650">
    <property type="entry name" value="Helicase_C-like"/>
</dbReference>
<organism evidence="18 19">
    <name type="scientific">Victivallis vadensis</name>
    <dbReference type="NCBI Taxonomy" id="172901"/>
    <lineage>
        <taxon>Bacteria</taxon>
        <taxon>Pseudomonadati</taxon>
        <taxon>Lentisphaerota</taxon>
        <taxon>Lentisphaeria</taxon>
        <taxon>Victivallales</taxon>
        <taxon>Victivallaceae</taxon>
        <taxon>Victivallis</taxon>
    </lineage>
</organism>
<evidence type="ECO:0000256" key="3">
    <source>
        <dbReference type="ARBA" id="ARBA00022490"/>
    </source>
</evidence>
<gene>
    <name evidence="13" type="primary">uvrB</name>
    <name evidence="18" type="ORF">C8D82_11536</name>
</gene>
<proteinExistence type="inferred from homology"/>
<dbReference type="GO" id="GO:0005737">
    <property type="term" value="C:cytoplasm"/>
    <property type="evidence" value="ECO:0007669"/>
    <property type="project" value="UniProtKB-SubCell"/>
</dbReference>
<dbReference type="InterPro" id="IPR041471">
    <property type="entry name" value="UvrB_inter"/>
</dbReference>
<dbReference type="GO" id="GO:0003677">
    <property type="term" value="F:DNA binding"/>
    <property type="evidence" value="ECO:0007669"/>
    <property type="project" value="UniProtKB-UniRule"/>
</dbReference>
<dbReference type="PROSITE" id="PS51192">
    <property type="entry name" value="HELICASE_ATP_BIND_1"/>
    <property type="match status" value="1"/>
</dbReference>
<keyword evidence="8 13" id="KW-0267">Excision nuclease</keyword>
<evidence type="ECO:0000256" key="9">
    <source>
        <dbReference type="ARBA" id="ARBA00023204"/>
    </source>
</evidence>
<dbReference type="InterPro" id="IPR027417">
    <property type="entry name" value="P-loop_NTPase"/>
</dbReference>
<keyword evidence="6 13" id="KW-0228">DNA excision</keyword>
<evidence type="ECO:0000313" key="19">
    <source>
        <dbReference type="Proteomes" id="UP000245959"/>
    </source>
</evidence>
<feature type="domain" description="Helicase ATP-binding" evidence="16">
    <location>
        <begin position="27"/>
        <end position="178"/>
    </location>
</feature>
<dbReference type="GO" id="GO:0009381">
    <property type="term" value="F:excinuclease ABC activity"/>
    <property type="evidence" value="ECO:0007669"/>
    <property type="project" value="UniProtKB-UniRule"/>
</dbReference>
<dbReference type="Pfam" id="PF17757">
    <property type="entry name" value="UvrB_inter"/>
    <property type="match status" value="1"/>
</dbReference>
<evidence type="ECO:0000256" key="1">
    <source>
        <dbReference type="ARBA" id="ARBA00004496"/>
    </source>
</evidence>
<name>A0A2U1AX25_9BACT</name>
<evidence type="ECO:0000256" key="12">
    <source>
        <dbReference type="ARBA" id="ARBA00029504"/>
    </source>
</evidence>
<feature type="binding site" evidence="13">
    <location>
        <begin position="40"/>
        <end position="47"/>
    </location>
    <ligand>
        <name>ATP</name>
        <dbReference type="ChEBI" id="CHEBI:30616"/>
    </ligand>
</feature>
<dbReference type="CDD" id="cd17916">
    <property type="entry name" value="DEXHc_UvrB"/>
    <property type="match status" value="1"/>
</dbReference>
<evidence type="ECO:0000256" key="7">
    <source>
        <dbReference type="ARBA" id="ARBA00022840"/>
    </source>
</evidence>
<feature type="short sequence motif" description="Beta-hairpin" evidence="13">
    <location>
        <begin position="93"/>
        <end position="116"/>
    </location>
</feature>
<dbReference type="PROSITE" id="PS50151">
    <property type="entry name" value="UVR"/>
    <property type="match status" value="1"/>
</dbReference>
<comment type="subunit">
    <text evidence="11 13 14">Forms a heterotetramer with UvrA during the search for lesions. Interacts with UvrC in an incision complex.</text>
</comment>
<keyword evidence="10 13" id="KW-0742">SOS response</keyword>
<dbReference type="NCBIfam" id="NF003673">
    <property type="entry name" value="PRK05298.1"/>
    <property type="match status" value="1"/>
</dbReference>
<dbReference type="InterPro" id="IPR006935">
    <property type="entry name" value="Helicase/UvrB_N"/>
</dbReference>
<dbReference type="PANTHER" id="PTHR24029">
    <property type="entry name" value="UVRABC SYSTEM PROTEIN B"/>
    <property type="match status" value="1"/>
</dbReference>
<feature type="domain" description="Helicase C-terminal" evidence="17">
    <location>
        <begin position="430"/>
        <end position="592"/>
    </location>
</feature>
<comment type="subcellular location">
    <subcellularLocation>
        <location evidence="1 13 14">Cytoplasm</location>
    </subcellularLocation>
</comment>
<protein>
    <recommendedName>
        <fullName evidence="12 13">UvrABC system protein B</fullName>
        <shortName evidence="13">Protein UvrB</shortName>
    </recommendedName>
    <alternativeName>
        <fullName evidence="13">Excinuclease ABC subunit B</fullName>
    </alternativeName>
</protein>
<dbReference type="Pfam" id="PF00271">
    <property type="entry name" value="Helicase_C"/>
    <property type="match status" value="1"/>
</dbReference>
<dbReference type="Pfam" id="PF04851">
    <property type="entry name" value="ResIII"/>
    <property type="match status" value="1"/>
</dbReference>
<dbReference type="GO" id="GO:0005524">
    <property type="term" value="F:ATP binding"/>
    <property type="evidence" value="ECO:0007669"/>
    <property type="project" value="UniProtKB-UniRule"/>
</dbReference>
<dbReference type="GO" id="GO:0009380">
    <property type="term" value="C:excinuclease repair complex"/>
    <property type="evidence" value="ECO:0007669"/>
    <property type="project" value="InterPro"/>
</dbReference>
<dbReference type="InterPro" id="IPR036876">
    <property type="entry name" value="UVR_dom_sf"/>
</dbReference>
<comment type="similarity">
    <text evidence="2 13 14">Belongs to the UvrB family.</text>
</comment>
<reference evidence="18 19" key="1">
    <citation type="submission" date="2018-04" db="EMBL/GenBank/DDBJ databases">
        <title>Genomic Encyclopedia of Type Strains, Phase IV (KMG-IV): sequencing the most valuable type-strain genomes for metagenomic binning, comparative biology and taxonomic classification.</title>
        <authorList>
            <person name="Goeker M."/>
        </authorList>
    </citation>
    <scope>NUCLEOTIDE SEQUENCE [LARGE SCALE GENOMIC DNA]</scope>
    <source>
        <strain evidence="18 19">DSM 14823</strain>
    </source>
</reference>
<keyword evidence="3 13" id="KW-0963">Cytoplasm</keyword>
<evidence type="ECO:0000313" key="18">
    <source>
        <dbReference type="EMBL" id="PVY40985.1"/>
    </source>
</evidence>
<evidence type="ECO:0000256" key="8">
    <source>
        <dbReference type="ARBA" id="ARBA00022881"/>
    </source>
</evidence>
<evidence type="ECO:0000259" key="17">
    <source>
        <dbReference type="PROSITE" id="PS51194"/>
    </source>
</evidence>